<comment type="caution">
    <text evidence="2">The sequence shown here is derived from an EMBL/GenBank/DDBJ whole genome shotgun (WGS) entry which is preliminary data.</text>
</comment>
<organism evidence="2 3">
    <name type="scientific">Seminavis robusta</name>
    <dbReference type="NCBI Taxonomy" id="568900"/>
    <lineage>
        <taxon>Eukaryota</taxon>
        <taxon>Sar</taxon>
        <taxon>Stramenopiles</taxon>
        <taxon>Ochrophyta</taxon>
        <taxon>Bacillariophyta</taxon>
        <taxon>Bacillariophyceae</taxon>
        <taxon>Bacillariophycidae</taxon>
        <taxon>Naviculales</taxon>
        <taxon>Naviculaceae</taxon>
        <taxon>Seminavis</taxon>
    </lineage>
</organism>
<sequence length="654" mass="72768">MLPTSGGDKLRPLVSRIYPAYSHSKQVSPGLGLNHHFSSPLPFDSPDPRAHKEISPMVYPLESVGNSSLSLQQHYSSPAASNSSSSNRGGEKIDARSDEKQYKISRRGDAETSPKQRFHRFARVNFQLDPLTKEERDETIKESQPTSETRLAPPANRKVLWSEPPQRQPPPDPEPMDCFEAAKLPIETQLAIDPDGPDRTCSIEETCSYEYNSMGTTEVMFGKGGDDNSITTLIESIKESAHRLADQESKNCRRSDPPTGVTDFISVAIPFAPEKRAAEKSLQVFVGSSFGPIGAEIAEHSEPQVKRAAIDADPSMRNSSPQRCRSPREPRGTRFVGRRMKRSVSSIKPKHRKTSGNEAERAENRTDHETSSKQSVSLGSATRTDATRSGADDLLGDTRQTADSHDTLNREQIPYYQSNAPRPLVQIANESGGSWNEKNERYPNEPSENAQERQIHRAPSDGEDTASRKEDWLQTGPTEKSHKTVEWSDAVGNNGREESDRQHRINHSSSSVSSLSCVAEQKQRSHPGTRSEKKQYYKSRGNPDFKSYDPTTHRDAKSVGSYSTWGTTDRDLLVAVAHHGADNMRRNDPPVHSTPQAGLVGRHLPDHNVITISSSDTSESTDSTAIEDIIARCQQKLEFSRYERGSRFESRELE</sequence>
<feature type="compositionally biased region" description="Basic and acidic residues" evidence="1">
    <location>
        <begin position="400"/>
        <end position="409"/>
    </location>
</feature>
<evidence type="ECO:0000256" key="1">
    <source>
        <dbReference type="SAM" id="MobiDB-lite"/>
    </source>
</evidence>
<feature type="region of interest" description="Disordered" evidence="1">
    <location>
        <begin position="69"/>
        <end position="178"/>
    </location>
</feature>
<keyword evidence="3" id="KW-1185">Reference proteome</keyword>
<feature type="compositionally biased region" description="Basic and acidic residues" evidence="1">
    <location>
        <begin position="297"/>
        <end position="310"/>
    </location>
</feature>
<feature type="compositionally biased region" description="Polar residues" evidence="1">
    <location>
        <begin position="372"/>
        <end position="384"/>
    </location>
</feature>
<feature type="compositionally biased region" description="Basic residues" evidence="1">
    <location>
        <begin position="336"/>
        <end position="354"/>
    </location>
</feature>
<feature type="compositionally biased region" description="Low complexity" evidence="1">
    <location>
        <begin position="76"/>
        <end position="87"/>
    </location>
</feature>
<dbReference type="EMBL" id="CAICTM010001040">
    <property type="protein sequence ID" value="CAB9519744.1"/>
    <property type="molecule type" value="Genomic_DNA"/>
</dbReference>
<feature type="compositionally biased region" description="Basic and acidic residues" evidence="1">
    <location>
        <begin position="131"/>
        <end position="141"/>
    </location>
</feature>
<gene>
    <name evidence="2" type="ORF">SEMRO_1042_G234710.2</name>
</gene>
<reference evidence="2" key="1">
    <citation type="submission" date="2020-06" db="EMBL/GenBank/DDBJ databases">
        <authorList>
            <consortium name="Plant Systems Biology data submission"/>
        </authorList>
    </citation>
    <scope>NUCLEOTIDE SEQUENCE</scope>
    <source>
        <strain evidence="2">D6</strain>
    </source>
</reference>
<protein>
    <submittedName>
        <fullName evidence="2">Uncharacterized protein</fullName>
    </submittedName>
</protein>
<evidence type="ECO:0000313" key="3">
    <source>
        <dbReference type="Proteomes" id="UP001153069"/>
    </source>
</evidence>
<feature type="compositionally biased region" description="Basic and acidic residues" evidence="1">
    <location>
        <begin position="358"/>
        <end position="371"/>
    </location>
</feature>
<feature type="region of interest" description="Disordered" evidence="1">
    <location>
        <begin position="297"/>
        <end position="561"/>
    </location>
</feature>
<feature type="compositionally biased region" description="Basic and acidic residues" evidence="1">
    <location>
        <begin position="529"/>
        <end position="557"/>
    </location>
</feature>
<proteinExistence type="predicted"/>
<dbReference type="AlphaFoldDB" id="A0A9N8EGF1"/>
<dbReference type="Proteomes" id="UP001153069">
    <property type="component" value="Unassembled WGS sequence"/>
</dbReference>
<evidence type="ECO:0000313" key="2">
    <source>
        <dbReference type="EMBL" id="CAB9519744.1"/>
    </source>
</evidence>
<feature type="compositionally biased region" description="Basic and acidic residues" evidence="1">
    <location>
        <begin position="89"/>
        <end position="114"/>
    </location>
</feature>
<accession>A0A9N8EGF1</accession>
<feature type="compositionally biased region" description="Basic and acidic residues" evidence="1">
    <location>
        <begin position="450"/>
        <end position="472"/>
    </location>
</feature>
<name>A0A9N8EGF1_9STRA</name>